<reference evidence="8" key="2">
    <citation type="submission" date="2021-04" db="EMBL/GenBank/DDBJ databases">
        <authorList>
            <person name="Liu J."/>
        </authorList>
    </citation>
    <scope>NUCLEOTIDE SEQUENCE</scope>
    <source>
        <strain evidence="8">BAD-6</strain>
    </source>
</reference>
<dbReference type="GO" id="GO:0003677">
    <property type="term" value="F:DNA binding"/>
    <property type="evidence" value="ECO:0007669"/>
    <property type="project" value="UniProtKB-KW"/>
</dbReference>
<dbReference type="Pfam" id="PF00158">
    <property type="entry name" value="Sigma54_activat"/>
    <property type="match status" value="1"/>
</dbReference>
<dbReference type="CDD" id="cd00009">
    <property type="entry name" value="AAA"/>
    <property type="match status" value="1"/>
</dbReference>
<dbReference type="InterPro" id="IPR025943">
    <property type="entry name" value="Sigma_54_int_dom_ATP-bd_2"/>
</dbReference>
<dbReference type="InterPro" id="IPR058031">
    <property type="entry name" value="AAA_lid_NorR"/>
</dbReference>
<evidence type="ECO:0000259" key="6">
    <source>
        <dbReference type="PROSITE" id="PS50045"/>
    </source>
</evidence>
<dbReference type="GO" id="GO:0005524">
    <property type="term" value="F:ATP binding"/>
    <property type="evidence" value="ECO:0007669"/>
    <property type="project" value="UniProtKB-KW"/>
</dbReference>
<dbReference type="PROSITE" id="PS50112">
    <property type="entry name" value="PAS"/>
    <property type="match status" value="1"/>
</dbReference>
<accession>A0A8J8B127</accession>
<dbReference type="PROSITE" id="PS00675">
    <property type="entry name" value="SIGMA54_INTERACT_1"/>
    <property type="match status" value="1"/>
</dbReference>
<keyword evidence="5" id="KW-0175">Coiled coil</keyword>
<dbReference type="InterPro" id="IPR027417">
    <property type="entry name" value="P-loop_NTPase"/>
</dbReference>
<evidence type="ECO:0000256" key="1">
    <source>
        <dbReference type="ARBA" id="ARBA00022741"/>
    </source>
</evidence>
<dbReference type="PANTHER" id="PTHR32071">
    <property type="entry name" value="TRANSCRIPTIONAL REGULATORY PROTEIN"/>
    <property type="match status" value="1"/>
</dbReference>
<dbReference type="Proteomes" id="UP000675664">
    <property type="component" value="Unassembled WGS sequence"/>
</dbReference>
<dbReference type="Pfam" id="PF18024">
    <property type="entry name" value="HTH_50"/>
    <property type="match status" value="1"/>
</dbReference>
<dbReference type="Pfam" id="PF13426">
    <property type="entry name" value="PAS_9"/>
    <property type="match status" value="1"/>
</dbReference>
<evidence type="ECO:0000256" key="3">
    <source>
        <dbReference type="ARBA" id="ARBA00022840"/>
    </source>
</evidence>
<dbReference type="PANTHER" id="PTHR32071:SF57">
    <property type="entry name" value="C4-DICARBOXYLATE TRANSPORT TRANSCRIPTIONAL REGULATORY PROTEIN DCTD"/>
    <property type="match status" value="1"/>
</dbReference>
<evidence type="ECO:0000313" key="9">
    <source>
        <dbReference type="Proteomes" id="UP000675664"/>
    </source>
</evidence>
<feature type="coiled-coil region" evidence="5">
    <location>
        <begin position="133"/>
        <end position="160"/>
    </location>
</feature>
<dbReference type="InterPro" id="IPR000014">
    <property type="entry name" value="PAS"/>
</dbReference>
<evidence type="ECO:0000256" key="4">
    <source>
        <dbReference type="ARBA" id="ARBA00029500"/>
    </source>
</evidence>
<dbReference type="RefSeq" id="WP_227017935.1">
    <property type="nucleotide sequence ID" value="NZ_JAGSND010000004.1"/>
</dbReference>
<dbReference type="SUPFAM" id="SSF52540">
    <property type="entry name" value="P-loop containing nucleoside triphosphate hydrolases"/>
    <property type="match status" value="1"/>
</dbReference>
<dbReference type="Gene3D" id="1.10.8.60">
    <property type="match status" value="1"/>
</dbReference>
<dbReference type="NCBIfam" id="TIGR00229">
    <property type="entry name" value="sensory_box"/>
    <property type="match status" value="1"/>
</dbReference>
<evidence type="ECO:0000259" key="7">
    <source>
        <dbReference type="PROSITE" id="PS50112"/>
    </source>
</evidence>
<dbReference type="InterPro" id="IPR030828">
    <property type="entry name" value="HTH_TyrR"/>
</dbReference>
<dbReference type="Gene3D" id="1.10.10.60">
    <property type="entry name" value="Homeodomain-like"/>
    <property type="match status" value="1"/>
</dbReference>
<protein>
    <recommendedName>
        <fullName evidence="4">HTH-type transcriptional regulatory protein TyrR</fullName>
    </recommendedName>
</protein>
<dbReference type="SUPFAM" id="SSF55785">
    <property type="entry name" value="PYP-like sensor domain (PAS domain)"/>
    <property type="match status" value="1"/>
</dbReference>
<reference evidence="8" key="1">
    <citation type="submission" date="2021-04" db="EMBL/GenBank/DDBJ databases">
        <title>Sinoanaerobacter chloroacetimidivorans sp. nov., an obligate anaerobic bacterium isolated from anaerobic sludge.</title>
        <authorList>
            <person name="Bao Y."/>
        </authorList>
    </citation>
    <scope>NUCLEOTIDE SEQUENCE</scope>
    <source>
        <strain evidence="8">BAD-6</strain>
    </source>
</reference>
<name>A0A8J8B127_9FIRM</name>
<proteinExistence type="predicted"/>
<dbReference type="InterPro" id="IPR003593">
    <property type="entry name" value="AAA+_ATPase"/>
</dbReference>
<sequence>MDSYQDLLNRIDELESIIERQNEDLELLEAAFNLSEVGFTLSDANGVVIKINQSQIRITGHQPHKTLGRSMADIQAENFNQSATMKVVNTKEPVTIEQTLPSGKSYLVYGQPYFSTDGDLKYVICNLVDNTQHNYIRQELESAKNSNKQLEKTVHQLQEIVDMQKTLIYCSKKMQGLISVCDKVAHFNSTILILGQSGAGKEVIADYIYQKSSRVGKPFIKINCAAIPETLLESELFGYEAGAFTNACTSGKKGMFEIADGGTVLLDEIGELPLHLQSKLLRVLQEGEFYHVGGTKPISTDVRIIASTNCDLENMTEQGSFRKDLYYRLSVIQITVPSLDERIEDIPPLIRHFLVRFNAKYNLHKDFTFEAIEYLKNLPYEGNIRDLQNVIERVVLLSQNNTIGVQDVELALNRDYSYYGADIAVSDNNSNISLKALVSQYEKALLKKYWDEYKSASKIAEILQTNQPTISRKLHAYGLLK</sequence>
<dbReference type="InterPro" id="IPR035965">
    <property type="entry name" value="PAS-like_dom_sf"/>
</dbReference>
<evidence type="ECO:0000256" key="5">
    <source>
        <dbReference type="SAM" id="Coils"/>
    </source>
</evidence>
<keyword evidence="1" id="KW-0547">Nucleotide-binding</keyword>
<dbReference type="Gene3D" id="3.40.50.300">
    <property type="entry name" value="P-loop containing nucleotide triphosphate hydrolases"/>
    <property type="match status" value="1"/>
</dbReference>
<organism evidence="8 9">
    <name type="scientific">Sinanaerobacter chloroacetimidivorans</name>
    <dbReference type="NCBI Taxonomy" id="2818044"/>
    <lineage>
        <taxon>Bacteria</taxon>
        <taxon>Bacillati</taxon>
        <taxon>Bacillota</taxon>
        <taxon>Clostridia</taxon>
        <taxon>Peptostreptococcales</taxon>
        <taxon>Anaerovoracaceae</taxon>
        <taxon>Sinanaerobacter</taxon>
    </lineage>
</organism>
<feature type="domain" description="PAS" evidence="7">
    <location>
        <begin position="24"/>
        <end position="71"/>
    </location>
</feature>
<dbReference type="Gene3D" id="3.30.450.20">
    <property type="entry name" value="PAS domain"/>
    <property type="match status" value="1"/>
</dbReference>
<dbReference type="PROSITE" id="PS50045">
    <property type="entry name" value="SIGMA54_INTERACT_4"/>
    <property type="match status" value="1"/>
</dbReference>
<dbReference type="SUPFAM" id="SSF46689">
    <property type="entry name" value="Homeodomain-like"/>
    <property type="match status" value="1"/>
</dbReference>
<evidence type="ECO:0000256" key="2">
    <source>
        <dbReference type="ARBA" id="ARBA00022797"/>
    </source>
</evidence>
<feature type="domain" description="Sigma-54 factor interaction" evidence="6">
    <location>
        <begin position="167"/>
        <end position="396"/>
    </location>
</feature>
<feature type="coiled-coil region" evidence="5">
    <location>
        <begin position="4"/>
        <end position="31"/>
    </location>
</feature>
<dbReference type="Pfam" id="PF25601">
    <property type="entry name" value="AAA_lid_14"/>
    <property type="match status" value="1"/>
</dbReference>
<keyword evidence="3" id="KW-0067">ATP-binding</keyword>
<evidence type="ECO:0000313" key="8">
    <source>
        <dbReference type="EMBL" id="MBR0597804.1"/>
    </source>
</evidence>
<dbReference type="PROSITE" id="PS00676">
    <property type="entry name" value="SIGMA54_INTERACT_2"/>
    <property type="match status" value="1"/>
</dbReference>
<keyword evidence="9" id="KW-1185">Reference proteome</keyword>
<dbReference type="EMBL" id="JAGSND010000004">
    <property type="protein sequence ID" value="MBR0597804.1"/>
    <property type="molecule type" value="Genomic_DNA"/>
</dbReference>
<dbReference type="InterPro" id="IPR002078">
    <property type="entry name" value="Sigma_54_int"/>
</dbReference>
<dbReference type="InterPro" id="IPR025662">
    <property type="entry name" value="Sigma_54_int_dom_ATP-bd_1"/>
</dbReference>
<dbReference type="SMART" id="SM00382">
    <property type="entry name" value="AAA"/>
    <property type="match status" value="1"/>
</dbReference>
<dbReference type="GO" id="GO:0006355">
    <property type="term" value="P:regulation of DNA-templated transcription"/>
    <property type="evidence" value="ECO:0007669"/>
    <property type="project" value="InterPro"/>
</dbReference>
<dbReference type="AlphaFoldDB" id="A0A8J8B127"/>
<gene>
    <name evidence="8" type="ORF">KCX82_07965</name>
</gene>
<comment type="caution">
    <text evidence="8">The sequence shown here is derived from an EMBL/GenBank/DDBJ whole genome shotgun (WGS) entry which is preliminary data.</text>
</comment>
<dbReference type="InterPro" id="IPR009057">
    <property type="entry name" value="Homeodomain-like_sf"/>
</dbReference>
<dbReference type="FunFam" id="3.40.50.300:FF:000006">
    <property type="entry name" value="DNA-binding transcriptional regulator NtrC"/>
    <property type="match status" value="1"/>
</dbReference>
<keyword evidence="2" id="KW-0058">Aromatic hydrocarbons catabolism</keyword>